<keyword evidence="1" id="KW-0812">Transmembrane</keyword>
<keyword evidence="3" id="KW-1185">Reference proteome</keyword>
<evidence type="ECO:0000313" key="3">
    <source>
        <dbReference type="Proteomes" id="UP000004105"/>
    </source>
</evidence>
<protein>
    <submittedName>
        <fullName evidence="2">TyrR protein</fullName>
    </submittedName>
</protein>
<dbReference type="AlphaFoldDB" id="F2BDY0"/>
<organism evidence="2 3">
    <name type="scientific">Neisseria bacilliformis ATCC BAA-1200</name>
    <dbReference type="NCBI Taxonomy" id="888742"/>
    <lineage>
        <taxon>Bacteria</taxon>
        <taxon>Pseudomonadati</taxon>
        <taxon>Pseudomonadota</taxon>
        <taxon>Betaproteobacteria</taxon>
        <taxon>Neisseriales</taxon>
        <taxon>Neisseriaceae</taxon>
        <taxon>Neisseria</taxon>
    </lineage>
</organism>
<accession>F2BDY0</accession>
<reference evidence="2 3" key="1">
    <citation type="submission" date="2011-02" db="EMBL/GenBank/DDBJ databases">
        <authorList>
            <person name="Muzny D."/>
            <person name="Qin X."/>
            <person name="Deng J."/>
            <person name="Jiang H."/>
            <person name="Liu Y."/>
            <person name="Qu J."/>
            <person name="Song X.-Z."/>
            <person name="Zhang L."/>
            <person name="Thornton R."/>
            <person name="Coyle M."/>
            <person name="Francisco L."/>
            <person name="Jackson L."/>
            <person name="Javaid M."/>
            <person name="Korchina V."/>
            <person name="Kovar C."/>
            <person name="Mata R."/>
            <person name="Mathew T."/>
            <person name="Ngo R."/>
            <person name="Nguyen L."/>
            <person name="Nguyen N."/>
            <person name="Okwuonu G."/>
            <person name="Ongeri F."/>
            <person name="Pham C."/>
            <person name="Simmons D."/>
            <person name="Wilczek-Boney K."/>
            <person name="Hale W."/>
            <person name="Jakkamsetti A."/>
            <person name="Pham P."/>
            <person name="Ruth R."/>
            <person name="San Lucas F."/>
            <person name="Warren J."/>
            <person name="Zhang J."/>
            <person name="Zhao Z."/>
            <person name="Zhou C."/>
            <person name="Zhu D."/>
            <person name="Lee S."/>
            <person name="Bess C."/>
            <person name="Blankenburg K."/>
            <person name="Forbes L."/>
            <person name="Fu Q."/>
            <person name="Gubbala S."/>
            <person name="Hirani K."/>
            <person name="Jayaseelan J.C."/>
            <person name="Lara F."/>
            <person name="Munidasa M."/>
            <person name="Palculict T."/>
            <person name="Patil S."/>
            <person name="Pu L.-L."/>
            <person name="Saada N."/>
            <person name="Tang L."/>
            <person name="Weissenberger G."/>
            <person name="Zhu Y."/>
            <person name="Hemphill L."/>
            <person name="Shang Y."/>
            <person name="Youmans B."/>
            <person name="Ayvaz T."/>
            <person name="Ross M."/>
            <person name="Santibanez J."/>
            <person name="Aqrawi P."/>
            <person name="Gross S."/>
            <person name="Joshi V."/>
            <person name="Fowler G."/>
            <person name="Nazareth L."/>
            <person name="Reid J."/>
            <person name="Worley K."/>
            <person name="Petrosino J."/>
            <person name="Highlander S."/>
            <person name="Gibbs R."/>
        </authorList>
    </citation>
    <scope>NUCLEOTIDE SEQUENCE [LARGE SCALE GENOMIC DNA]</scope>
    <source>
        <strain evidence="2 3">ATCC BAA-1200</strain>
    </source>
</reference>
<proteinExistence type="predicted"/>
<feature type="transmembrane region" description="Helical" evidence="1">
    <location>
        <begin position="118"/>
        <end position="138"/>
    </location>
</feature>
<dbReference type="EMBL" id="AFAY01000042">
    <property type="protein sequence ID" value="EGF10299.1"/>
    <property type="molecule type" value="Genomic_DNA"/>
</dbReference>
<keyword evidence="1" id="KW-0472">Membrane</keyword>
<evidence type="ECO:0000313" key="2">
    <source>
        <dbReference type="EMBL" id="EGF10299.1"/>
    </source>
</evidence>
<comment type="caution">
    <text evidence="2">The sequence shown here is derived from an EMBL/GenBank/DDBJ whole genome shotgun (WGS) entry which is preliminary data.</text>
</comment>
<sequence>MLNRPQVLAAWLRKNFDFYADTDDSGQQYFYRADDQERTLFYEVCDEGNRELLAIGPDDTLLALMIDIARLLGDGSRVVGDEGETYVSPVRSYTHPDDAATLAAVYGHNSLGRKLFDFLLSIWILLLLWLIVFLFKLWKE</sequence>
<keyword evidence="1" id="KW-1133">Transmembrane helix</keyword>
<dbReference type="Proteomes" id="UP000004105">
    <property type="component" value="Unassembled WGS sequence"/>
</dbReference>
<name>F2BDY0_9NEIS</name>
<gene>
    <name evidence="2" type="primary">tyrR</name>
    <name evidence="2" type="ORF">HMPREF9123_1936</name>
</gene>
<dbReference type="HOGENOM" id="CLU_1600947_0_0_4"/>
<evidence type="ECO:0000256" key="1">
    <source>
        <dbReference type="SAM" id="Phobius"/>
    </source>
</evidence>